<dbReference type="RefSeq" id="WP_132862152.1">
    <property type="nucleotide sequence ID" value="NZ_SMGR01000006.1"/>
</dbReference>
<organism evidence="1 2">
    <name type="scientific">Shimia isoporae</name>
    <dbReference type="NCBI Taxonomy" id="647720"/>
    <lineage>
        <taxon>Bacteria</taxon>
        <taxon>Pseudomonadati</taxon>
        <taxon>Pseudomonadota</taxon>
        <taxon>Alphaproteobacteria</taxon>
        <taxon>Rhodobacterales</taxon>
        <taxon>Roseobacteraceae</taxon>
    </lineage>
</organism>
<accession>A0A4R1N8I2</accession>
<dbReference type="EMBL" id="SMGR01000006">
    <property type="protein sequence ID" value="TCK98983.1"/>
    <property type="molecule type" value="Genomic_DNA"/>
</dbReference>
<comment type="caution">
    <text evidence="1">The sequence shown here is derived from an EMBL/GenBank/DDBJ whole genome shotgun (WGS) entry which is preliminary data.</text>
</comment>
<dbReference type="PROSITE" id="PS51257">
    <property type="entry name" value="PROKAR_LIPOPROTEIN"/>
    <property type="match status" value="1"/>
</dbReference>
<keyword evidence="2" id="KW-1185">Reference proteome</keyword>
<evidence type="ECO:0000313" key="2">
    <source>
        <dbReference type="Proteomes" id="UP000295673"/>
    </source>
</evidence>
<evidence type="ECO:0000313" key="1">
    <source>
        <dbReference type="EMBL" id="TCK98983.1"/>
    </source>
</evidence>
<proteinExistence type="predicted"/>
<name>A0A4R1N8I2_9RHOB</name>
<reference evidence="1 2" key="1">
    <citation type="submission" date="2019-03" db="EMBL/GenBank/DDBJ databases">
        <title>Genomic Encyclopedia of Archaeal and Bacterial Type Strains, Phase II (KMG-II): from individual species to whole genera.</title>
        <authorList>
            <person name="Goeker M."/>
        </authorList>
    </citation>
    <scope>NUCLEOTIDE SEQUENCE [LARGE SCALE GENOMIC DNA]</scope>
    <source>
        <strain evidence="1 2">DSM 26433</strain>
    </source>
</reference>
<dbReference type="OrthoDB" id="9938216at2"/>
<dbReference type="Proteomes" id="UP000295673">
    <property type="component" value="Unassembled WGS sequence"/>
</dbReference>
<sequence length="81" mass="9069">MHRFIPRSLVWTVLCGALAGCGQFPDAVKEVDDDITDAVYPKILPNAVALVTQPPRLDENSDDVLEARERRLRRRAAALKQ</sequence>
<protein>
    <submittedName>
        <fullName evidence="1">Uncharacterized protein</fullName>
    </submittedName>
</protein>
<dbReference type="AlphaFoldDB" id="A0A4R1N8I2"/>
<gene>
    <name evidence="1" type="ORF">BXY66_4048</name>
</gene>